<reference evidence="1" key="1">
    <citation type="submission" date="2022-11" db="EMBL/GenBank/DDBJ databases">
        <title>Centuries of genome instability and evolution in soft-shell clam transmissible cancer (bioRxiv).</title>
        <authorList>
            <person name="Hart S.F.M."/>
            <person name="Yonemitsu M.A."/>
            <person name="Giersch R.M."/>
            <person name="Beal B.F."/>
            <person name="Arriagada G."/>
            <person name="Davis B.W."/>
            <person name="Ostrander E.A."/>
            <person name="Goff S.P."/>
            <person name="Metzger M.J."/>
        </authorList>
    </citation>
    <scope>NUCLEOTIDE SEQUENCE</scope>
    <source>
        <strain evidence="1">MELC-2E11</strain>
        <tissue evidence="1">Siphon/mantle</tissue>
    </source>
</reference>
<proteinExistence type="predicted"/>
<organism evidence="1 2">
    <name type="scientific">Mya arenaria</name>
    <name type="common">Soft-shell clam</name>
    <dbReference type="NCBI Taxonomy" id="6604"/>
    <lineage>
        <taxon>Eukaryota</taxon>
        <taxon>Metazoa</taxon>
        <taxon>Spiralia</taxon>
        <taxon>Lophotrochozoa</taxon>
        <taxon>Mollusca</taxon>
        <taxon>Bivalvia</taxon>
        <taxon>Autobranchia</taxon>
        <taxon>Heteroconchia</taxon>
        <taxon>Euheterodonta</taxon>
        <taxon>Imparidentia</taxon>
        <taxon>Neoheterodontei</taxon>
        <taxon>Myida</taxon>
        <taxon>Myoidea</taxon>
        <taxon>Myidae</taxon>
        <taxon>Mya</taxon>
    </lineage>
</organism>
<protein>
    <submittedName>
        <fullName evidence="1">Uncharacterized protein</fullName>
    </submittedName>
</protein>
<gene>
    <name evidence="1" type="ORF">MAR_007645</name>
</gene>
<keyword evidence="2" id="KW-1185">Reference proteome</keyword>
<dbReference type="EMBL" id="CP111015">
    <property type="protein sequence ID" value="WAR01087.1"/>
    <property type="molecule type" value="Genomic_DNA"/>
</dbReference>
<evidence type="ECO:0000313" key="1">
    <source>
        <dbReference type="EMBL" id="WAR01087.1"/>
    </source>
</evidence>
<name>A0ABY7DTP2_MYAAR</name>
<sequence length="92" mass="10255">MAQTASLVRSQTYLQPRRTEDVKNMLLTGARELKSLSKSVTLTAIQTILNGLRQLKDDSFIQTETNTLEFLRCLAVTLQAKTGDQTGRKLGK</sequence>
<dbReference type="Proteomes" id="UP001164746">
    <property type="component" value="Chromosome 4"/>
</dbReference>
<accession>A0ABY7DTP2</accession>
<evidence type="ECO:0000313" key="2">
    <source>
        <dbReference type="Proteomes" id="UP001164746"/>
    </source>
</evidence>